<dbReference type="Proteomes" id="UP001162740">
    <property type="component" value="Plasmid pGD02.2.2"/>
</dbReference>
<dbReference type="Pfam" id="PF03887">
    <property type="entry name" value="YfbU"/>
    <property type="match status" value="1"/>
</dbReference>
<dbReference type="AlphaFoldDB" id="A0AA47AH02"/>
<proteinExistence type="predicted"/>
<dbReference type="Gene3D" id="1.10.287.680">
    <property type="entry name" value="Helix hairpin bin"/>
    <property type="match status" value="1"/>
</dbReference>
<dbReference type="InterPro" id="IPR005587">
    <property type="entry name" value="UPF0304_YfbU"/>
</dbReference>
<reference evidence="1 2" key="1">
    <citation type="journal article" date="2021" name="Front. Microbiol.">
        <title>Bacterial Transformation of Aromatic Monomers in Softwood Black Liquor.</title>
        <authorList>
            <person name="Navas L.E."/>
            <person name="Dexter G."/>
            <person name="Liu J."/>
            <person name="Levy-Booth D."/>
            <person name="Cho M."/>
            <person name="Jang S.K."/>
            <person name="Mansfield S.D."/>
            <person name="Renneckar S."/>
            <person name="Mohn W.W."/>
            <person name="Eltis L.D."/>
        </authorList>
    </citation>
    <scope>NUCLEOTIDE SEQUENCE [LARGE SCALE GENOMIC DNA]</scope>
    <source>
        <strain evidence="1 2">GD02</strain>
    </source>
</reference>
<name>A0AA47AH02_RHORH</name>
<accession>A0AA47AH02</accession>
<organism evidence="1 2">
    <name type="scientific">Rhodococcus rhodochrous</name>
    <dbReference type="NCBI Taxonomy" id="1829"/>
    <lineage>
        <taxon>Bacteria</taxon>
        <taxon>Bacillati</taxon>
        <taxon>Actinomycetota</taxon>
        <taxon>Actinomycetes</taxon>
        <taxon>Mycobacteriales</taxon>
        <taxon>Nocardiaceae</taxon>
        <taxon>Rhodococcus</taxon>
    </lineage>
</organism>
<gene>
    <name evidence="1" type="ORF">KUM34_029390</name>
</gene>
<dbReference type="Gene3D" id="1.10.3190.10">
    <property type="entry name" value="yfbu gene product, domain 2"/>
    <property type="match status" value="1"/>
</dbReference>
<protein>
    <submittedName>
        <fullName evidence="1">YfbU family protein</fullName>
    </submittedName>
</protein>
<evidence type="ECO:0000313" key="2">
    <source>
        <dbReference type="Proteomes" id="UP001162740"/>
    </source>
</evidence>
<dbReference type="RefSeq" id="WP_229582513.1">
    <property type="nucleotide sequence ID" value="NZ_CP083976.1"/>
</dbReference>
<dbReference type="InterPro" id="IPR023145">
    <property type="entry name" value="YfbU_helix-hairpin_sf"/>
</dbReference>
<keyword evidence="1" id="KW-0614">Plasmid</keyword>
<geneLocation type="plasmid" evidence="1 2">
    <name>pGD02.2.2</name>
</geneLocation>
<dbReference type="SUPFAM" id="SSF116960">
    <property type="entry name" value="YfbU-like"/>
    <property type="match status" value="1"/>
</dbReference>
<evidence type="ECO:0000313" key="1">
    <source>
        <dbReference type="EMBL" id="UZF48488.1"/>
    </source>
</evidence>
<dbReference type="InterPro" id="IPR023146">
    <property type="entry name" value="YfbU_alpha-helical_sf"/>
</dbReference>
<sequence>MATLTLRVSDETREELEALAQSKGTTVSALLRDQIDQLLGRDVEMRRGDVPQSLTMTERLLLANQSRILAALVPEEADYYARRSETLEEGYAGEYGDVFAAVGPELTRTECALVWDLLDMFRVLSASIEALNPADRAVLGEERIDRLRFQGFDISDELEGRLLSYVQYLVRGRRWSEVGPRLEEIGDDGNSHHRCLPLYRLLLDTYRPIITARAKSRGYSLDAYRLDLEELIELAEVSFR</sequence>
<dbReference type="EMBL" id="CP083976">
    <property type="protein sequence ID" value="UZF48488.1"/>
    <property type="molecule type" value="Genomic_DNA"/>
</dbReference>